<dbReference type="InterPro" id="IPR021586">
    <property type="entry name" value="Tscrpt_reg_TrmB_C"/>
</dbReference>
<protein>
    <recommendedName>
        <fullName evidence="4">Transcription regulator TrmB N-terminal domain-containing protein</fullName>
    </recommendedName>
</protein>
<dbReference type="InterPro" id="IPR002831">
    <property type="entry name" value="Tscrpt_reg_TrmB_N"/>
</dbReference>
<dbReference type="InterPro" id="IPR051797">
    <property type="entry name" value="TrmB-like"/>
</dbReference>
<dbReference type="InterPro" id="IPR036388">
    <property type="entry name" value="WH-like_DNA-bd_sf"/>
</dbReference>
<dbReference type="EMBL" id="UINC01032484">
    <property type="protein sequence ID" value="SVB20216.1"/>
    <property type="molecule type" value="Genomic_DNA"/>
</dbReference>
<dbReference type="CDD" id="cd00090">
    <property type="entry name" value="HTH_ARSR"/>
    <property type="match status" value="1"/>
</dbReference>
<feature type="domain" description="Transcription regulator TrmB N-terminal" evidence="1">
    <location>
        <begin position="12"/>
        <end position="78"/>
    </location>
</feature>
<sequence>MEKTEKELVQILSEFGFNASVGKAYLALLKNNPATGYEISSRSGIPRSAIYSILKNMESQGIINSVAQSPRKYVPLSPSSLVEHLDRLHSHRIASLTDTLEGFDIDDESFDFWHLHGYQNILLKMKECINNCKEKLFMSSWDKEFLKLDRELGKAEKRGVEITLFSFSTISKKIGVTVSYELIEKELLEVWKPKFLLVTDHDITMMGSAIENDSDRAIWTQNKAIIEIATDHIVLDITLAGTRLNFDSTPIVQKVMRRPEIYLNKLLR</sequence>
<dbReference type="InterPro" id="IPR011991">
    <property type="entry name" value="ArsR-like_HTH"/>
</dbReference>
<evidence type="ECO:0000259" key="2">
    <source>
        <dbReference type="Pfam" id="PF11495"/>
    </source>
</evidence>
<evidence type="ECO:0000259" key="1">
    <source>
        <dbReference type="Pfam" id="PF01978"/>
    </source>
</evidence>
<feature type="domain" description="Transcription regulator TrmB C-terminal" evidence="2">
    <location>
        <begin position="112"/>
        <end position="228"/>
    </location>
</feature>
<dbReference type="Pfam" id="PF11495">
    <property type="entry name" value="Regulator_TrmB"/>
    <property type="match status" value="1"/>
</dbReference>
<accession>A0A382C2C9</accession>
<dbReference type="PANTHER" id="PTHR34293:SF1">
    <property type="entry name" value="HTH-TYPE TRANSCRIPTIONAL REGULATOR TRMBL2"/>
    <property type="match status" value="1"/>
</dbReference>
<gene>
    <name evidence="3" type="ORF">METZ01_LOCUS173070</name>
</gene>
<dbReference type="AlphaFoldDB" id="A0A382C2C9"/>
<organism evidence="3">
    <name type="scientific">marine metagenome</name>
    <dbReference type="NCBI Taxonomy" id="408172"/>
    <lineage>
        <taxon>unclassified sequences</taxon>
        <taxon>metagenomes</taxon>
        <taxon>ecological metagenomes</taxon>
    </lineage>
</organism>
<evidence type="ECO:0000313" key="3">
    <source>
        <dbReference type="EMBL" id="SVB20216.1"/>
    </source>
</evidence>
<dbReference type="Pfam" id="PF01978">
    <property type="entry name" value="TrmB"/>
    <property type="match status" value="1"/>
</dbReference>
<dbReference type="PANTHER" id="PTHR34293">
    <property type="entry name" value="HTH-TYPE TRANSCRIPTIONAL REGULATOR TRMBL2"/>
    <property type="match status" value="1"/>
</dbReference>
<dbReference type="InterPro" id="IPR036390">
    <property type="entry name" value="WH_DNA-bd_sf"/>
</dbReference>
<dbReference type="SUPFAM" id="SSF46785">
    <property type="entry name" value="Winged helix' DNA-binding domain"/>
    <property type="match status" value="1"/>
</dbReference>
<reference evidence="3" key="1">
    <citation type="submission" date="2018-05" db="EMBL/GenBank/DDBJ databases">
        <authorList>
            <person name="Lanie J.A."/>
            <person name="Ng W.-L."/>
            <person name="Kazmierczak K.M."/>
            <person name="Andrzejewski T.M."/>
            <person name="Davidsen T.M."/>
            <person name="Wayne K.J."/>
            <person name="Tettelin H."/>
            <person name="Glass J.I."/>
            <person name="Rusch D."/>
            <person name="Podicherti R."/>
            <person name="Tsui H.-C.T."/>
            <person name="Winkler M.E."/>
        </authorList>
    </citation>
    <scope>NUCLEOTIDE SEQUENCE</scope>
</reference>
<dbReference type="CDD" id="cd09124">
    <property type="entry name" value="PLDc_like_TrmB_middle"/>
    <property type="match status" value="1"/>
</dbReference>
<evidence type="ECO:0008006" key="4">
    <source>
        <dbReference type="Google" id="ProtNLM"/>
    </source>
</evidence>
<proteinExistence type="predicted"/>
<dbReference type="Gene3D" id="1.10.10.10">
    <property type="entry name" value="Winged helix-like DNA-binding domain superfamily/Winged helix DNA-binding domain"/>
    <property type="match status" value="1"/>
</dbReference>
<name>A0A382C2C9_9ZZZZ</name>